<evidence type="ECO:0000313" key="1">
    <source>
        <dbReference type="EMBL" id="GME83801.1"/>
    </source>
</evidence>
<comment type="caution">
    <text evidence="1">The sequence shown here is derived from an EMBL/GenBank/DDBJ whole genome shotgun (WGS) entry which is preliminary data.</text>
</comment>
<protein>
    <submittedName>
        <fullName evidence="1">Unnamed protein product</fullName>
    </submittedName>
</protein>
<dbReference type="EMBL" id="BSXS01004996">
    <property type="protein sequence ID" value="GME83801.1"/>
    <property type="molecule type" value="Genomic_DNA"/>
</dbReference>
<proteinExistence type="predicted"/>
<evidence type="ECO:0000313" key="2">
    <source>
        <dbReference type="Proteomes" id="UP001165064"/>
    </source>
</evidence>
<dbReference type="Proteomes" id="UP001165064">
    <property type="component" value="Unassembled WGS sequence"/>
</dbReference>
<sequence length="436" mass="49554">MQSAVTVDAQGFKVRRVHQDAHKLSAYSQLGGDKNSNLVSLNLPKDKSMKDEEDEAEYTVDGPLLRVSPYYFTYMTNCKLRWQNRKLLDLFSTEFRLYTKEQYTEALANGHVTLNGVPATLDSVIRNGDCMCHRVHRHEPPVSSRPIKVVHQDDDLVIIDKPSGIPAHPTGRYRHNSVTLLLQRQLGIKVHPCNRLDRLTSGLMILAKSGKSAQKMVEQMRDREIHKQYIAKVIGEFPLGETEEEKENGIVVEQPLTTIDPRLSFNIVDKENGKPSKTVFKRLNYDGETSLVLCKPLTGRTHQIRVHLQYLGYPIVNDPLYSSPKIWGENLGKNGDFIVEEIQEKLHKIGKTDPATSWLHPDGSGEIMSGKFCDTCKAELYSDPGVNDLELYLHAFKYESSTDKGWGYETELPYWAVEQQTKMMNLALEQAKKIGR</sequence>
<accession>A0ACB5T8U0</accession>
<gene>
    <name evidence="1" type="ORF">Amon02_000641000</name>
</gene>
<keyword evidence="2" id="KW-1185">Reference proteome</keyword>
<organism evidence="1 2">
    <name type="scientific">Ambrosiozyma monospora</name>
    <name type="common">Yeast</name>
    <name type="synonym">Endomycopsis monosporus</name>
    <dbReference type="NCBI Taxonomy" id="43982"/>
    <lineage>
        <taxon>Eukaryota</taxon>
        <taxon>Fungi</taxon>
        <taxon>Dikarya</taxon>
        <taxon>Ascomycota</taxon>
        <taxon>Saccharomycotina</taxon>
        <taxon>Pichiomycetes</taxon>
        <taxon>Pichiales</taxon>
        <taxon>Pichiaceae</taxon>
        <taxon>Ambrosiozyma</taxon>
    </lineage>
</organism>
<name>A0ACB5T8U0_AMBMO</name>
<reference evidence="1" key="1">
    <citation type="submission" date="2023-04" db="EMBL/GenBank/DDBJ databases">
        <title>Ambrosiozyma monospora NBRC 10751.</title>
        <authorList>
            <person name="Ichikawa N."/>
            <person name="Sato H."/>
            <person name="Tonouchi N."/>
        </authorList>
    </citation>
    <scope>NUCLEOTIDE SEQUENCE</scope>
    <source>
        <strain evidence="1">NBRC 10751</strain>
    </source>
</reference>